<protein>
    <submittedName>
        <fullName evidence="12">Uncharacterized protein</fullName>
    </submittedName>
</protein>
<evidence type="ECO:0000313" key="12">
    <source>
        <dbReference type="EMBL" id="EXJ94244.1"/>
    </source>
</evidence>
<dbReference type="Pfam" id="PF03896">
    <property type="entry name" value="TRAP_alpha"/>
    <property type="match status" value="1"/>
</dbReference>
<dbReference type="HOGENOM" id="CLU_068820_0_0_1"/>
<comment type="subcellular location">
    <subcellularLocation>
        <location evidence="1">Endoplasmic reticulum membrane</location>
        <topology evidence="1">Single-pass type I membrane protein</topology>
    </subcellularLocation>
</comment>
<dbReference type="PANTHER" id="PTHR12924:SF0">
    <property type="entry name" value="TRANSLOCON-ASSOCIATED PROTEIN SUBUNIT ALPHA"/>
    <property type="match status" value="1"/>
</dbReference>
<dbReference type="PANTHER" id="PTHR12924">
    <property type="entry name" value="TRANSLOCON-ASSOCIATED PROTEIN, ALPHA SUBUNIT"/>
    <property type="match status" value="1"/>
</dbReference>
<evidence type="ECO:0000313" key="13">
    <source>
        <dbReference type="Proteomes" id="UP000019484"/>
    </source>
</evidence>
<sequence>MPRLLDLALLLFGFQAAGVFAQAAPEVDEEVENPSTSPALAVTVEAAFPDAEIFGIKLVNGKPAESVLSFMNEEPEPITVQFIGGSLWTIDPQNSRIVRNLTTSQYAIEIPPGEKQSLPYRFQTNLHPQDLRLNLAAVIMSQSTFYTVQAFNGTVTVVDPDASIFDPQILFLYLFLLASALGVGYWFYTIWVAPYFPQKRRAATKKAPVKKIDVGAVHSDTEGPAVSTGSKAYNEEWIPSHHIQRPEARRVKSGARPKSRGRAE</sequence>
<dbReference type="RefSeq" id="XP_007721738.1">
    <property type="nucleotide sequence ID" value="XM_007723548.1"/>
</dbReference>
<dbReference type="eggNOG" id="ENOG502S7BF">
    <property type="taxonomic scope" value="Eukaryota"/>
</dbReference>
<keyword evidence="13" id="KW-1185">Reference proteome</keyword>
<evidence type="ECO:0000256" key="2">
    <source>
        <dbReference type="ARBA" id="ARBA00022692"/>
    </source>
</evidence>
<gene>
    <name evidence="12" type="ORF">A1O1_02637</name>
</gene>
<comment type="similarity">
    <text evidence="8">Belongs to the IRC22 family.</text>
</comment>
<comment type="caution">
    <text evidence="12">The sequence shown here is derived from an EMBL/GenBank/DDBJ whole genome shotgun (WGS) entry which is preliminary data.</text>
</comment>
<name>W9ZIA5_9EURO</name>
<evidence type="ECO:0000256" key="9">
    <source>
        <dbReference type="SAM" id="MobiDB-lite"/>
    </source>
</evidence>
<keyword evidence="4" id="KW-0256">Endoplasmic reticulum</keyword>
<organism evidence="12 13">
    <name type="scientific">Capronia coronata CBS 617.96</name>
    <dbReference type="NCBI Taxonomy" id="1182541"/>
    <lineage>
        <taxon>Eukaryota</taxon>
        <taxon>Fungi</taxon>
        <taxon>Dikarya</taxon>
        <taxon>Ascomycota</taxon>
        <taxon>Pezizomycotina</taxon>
        <taxon>Eurotiomycetes</taxon>
        <taxon>Chaetothyriomycetidae</taxon>
        <taxon>Chaetothyriales</taxon>
        <taxon>Herpotrichiellaceae</taxon>
        <taxon>Capronia</taxon>
    </lineage>
</organism>
<evidence type="ECO:0000256" key="3">
    <source>
        <dbReference type="ARBA" id="ARBA00022729"/>
    </source>
</evidence>
<evidence type="ECO:0000256" key="5">
    <source>
        <dbReference type="ARBA" id="ARBA00022989"/>
    </source>
</evidence>
<evidence type="ECO:0000256" key="8">
    <source>
        <dbReference type="ARBA" id="ARBA00038311"/>
    </source>
</evidence>
<evidence type="ECO:0000256" key="11">
    <source>
        <dbReference type="SAM" id="SignalP"/>
    </source>
</evidence>
<keyword evidence="6 10" id="KW-0472">Membrane</keyword>
<keyword evidence="2 10" id="KW-0812">Transmembrane</keyword>
<feature type="region of interest" description="Disordered" evidence="9">
    <location>
        <begin position="220"/>
        <end position="264"/>
    </location>
</feature>
<evidence type="ECO:0000256" key="10">
    <source>
        <dbReference type="SAM" id="Phobius"/>
    </source>
</evidence>
<evidence type="ECO:0000256" key="6">
    <source>
        <dbReference type="ARBA" id="ARBA00023136"/>
    </source>
</evidence>
<feature type="transmembrane region" description="Helical" evidence="10">
    <location>
        <begin position="170"/>
        <end position="196"/>
    </location>
</feature>
<keyword evidence="5 10" id="KW-1133">Transmembrane helix</keyword>
<feature type="chain" id="PRO_5004933622" evidence="11">
    <location>
        <begin position="22"/>
        <end position="264"/>
    </location>
</feature>
<reference evidence="12 13" key="1">
    <citation type="submission" date="2013-03" db="EMBL/GenBank/DDBJ databases">
        <title>The Genome Sequence of Capronia coronata CBS 617.96.</title>
        <authorList>
            <consortium name="The Broad Institute Genomics Platform"/>
            <person name="Cuomo C."/>
            <person name="de Hoog S."/>
            <person name="Gorbushina A."/>
            <person name="Walker B."/>
            <person name="Young S.K."/>
            <person name="Zeng Q."/>
            <person name="Gargeya S."/>
            <person name="Fitzgerald M."/>
            <person name="Haas B."/>
            <person name="Abouelleil A."/>
            <person name="Allen A.W."/>
            <person name="Alvarado L."/>
            <person name="Arachchi H.M."/>
            <person name="Berlin A.M."/>
            <person name="Chapman S.B."/>
            <person name="Gainer-Dewar J."/>
            <person name="Goldberg J."/>
            <person name="Griggs A."/>
            <person name="Gujja S."/>
            <person name="Hansen M."/>
            <person name="Howarth C."/>
            <person name="Imamovic A."/>
            <person name="Ireland A."/>
            <person name="Larimer J."/>
            <person name="McCowan C."/>
            <person name="Murphy C."/>
            <person name="Pearson M."/>
            <person name="Poon T.W."/>
            <person name="Priest M."/>
            <person name="Roberts A."/>
            <person name="Saif S."/>
            <person name="Shea T."/>
            <person name="Sisk P."/>
            <person name="Sykes S."/>
            <person name="Wortman J."/>
            <person name="Nusbaum C."/>
            <person name="Birren B."/>
        </authorList>
    </citation>
    <scope>NUCLEOTIDE SEQUENCE [LARGE SCALE GENOMIC DNA]</scope>
    <source>
        <strain evidence="12 13">CBS 617.96</strain>
    </source>
</reference>
<evidence type="ECO:0000256" key="4">
    <source>
        <dbReference type="ARBA" id="ARBA00022824"/>
    </source>
</evidence>
<evidence type="ECO:0000256" key="1">
    <source>
        <dbReference type="ARBA" id="ARBA00004115"/>
    </source>
</evidence>
<dbReference type="EMBL" id="AMWN01000002">
    <property type="protein sequence ID" value="EXJ94244.1"/>
    <property type="molecule type" value="Genomic_DNA"/>
</dbReference>
<proteinExistence type="inferred from homology"/>
<dbReference type="AlphaFoldDB" id="W9ZIA5"/>
<dbReference type="GeneID" id="19157537"/>
<comment type="function">
    <text evidence="7">Is probably involved in a pathway contributing to genomic integrity.</text>
</comment>
<feature type="signal peptide" evidence="11">
    <location>
        <begin position="1"/>
        <end position="21"/>
    </location>
</feature>
<dbReference type="GO" id="GO:0005789">
    <property type="term" value="C:endoplasmic reticulum membrane"/>
    <property type="evidence" value="ECO:0007669"/>
    <property type="project" value="UniProtKB-SubCell"/>
</dbReference>
<evidence type="ECO:0000256" key="7">
    <source>
        <dbReference type="ARBA" id="ARBA00037565"/>
    </source>
</evidence>
<dbReference type="OrthoDB" id="1926781at2759"/>
<accession>W9ZIA5</accession>
<dbReference type="Proteomes" id="UP000019484">
    <property type="component" value="Unassembled WGS sequence"/>
</dbReference>
<feature type="compositionally biased region" description="Basic residues" evidence="9">
    <location>
        <begin position="251"/>
        <end position="264"/>
    </location>
</feature>
<keyword evidence="3 11" id="KW-0732">Signal</keyword>
<dbReference type="InterPro" id="IPR005595">
    <property type="entry name" value="TRAP_alpha"/>
</dbReference>